<accession>A0ABS6ET50</accession>
<organism evidence="1 2">
    <name type="scientific">Butyricicoccus intestinisimiae</name>
    <dbReference type="NCBI Taxonomy" id="2841509"/>
    <lineage>
        <taxon>Bacteria</taxon>
        <taxon>Bacillati</taxon>
        <taxon>Bacillota</taxon>
        <taxon>Clostridia</taxon>
        <taxon>Eubacteriales</taxon>
        <taxon>Butyricicoccaceae</taxon>
        <taxon>Butyricicoccus</taxon>
    </lineage>
</organism>
<proteinExistence type="predicted"/>
<sequence length="275" mass="29109">MRVLIKGAGDLASGIACRLHQCGCSVVMTDLAVPTAVRRTVAFSRAVYERSAEIEGTTAQLCSNIDEMQNVLRRGEIAVMIDPEAKIRAQWKPDAVVDAILAKHNLGTCIDDAPIVIGVGPGFTAGKDCHCVVETKRGHYLGKCIYTGSAIANTGVPGNIGGYTTERILRAPCDGVFEPVAAIGDTVARGDICATVNGMPMRSEITGVVRGLLQSGVVVTKGMKSGDVDPRCERTHCYSVSDKARAVGGGVLEALLHLNFLAKQRENTRDEVTGI</sequence>
<dbReference type="InterPro" id="IPR017695">
    <property type="entry name" value="Se-dep_Mo_hydrolase_YqeB"/>
</dbReference>
<dbReference type="RefSeq" id="WP_216469966.1">
    <property type="nucleotide sequence ID" value="NZ_JAHLQI010000003.1"/>
</dbReference>
<keyword evidence="2" id="KW-1185">Reference proteome</keyword>
<dbReference type="Proteomes" id="UP000783588">
    <property type="component" value="Unassembled WGS sequence"/>
</dbReference>
<comment type="caution">
    <text evidence="1">The sequence shown here is derived from an EMBL/GenBank/DDBJ whole genome shotgun (WGS) entry which is preliminary data.</text>
</comment>
<evidence type="ECO:0000313" key="2">
    <source>
        <dbReference type="Proteomes" id="UP000783588"/>
    </source>
</evidence>
<dbReference type="NCBIfam" id="TIGR03309">
    <property type="entry name" value="matur_yqeB"/>
    <property type="match status" value="1"/>
</dbReference>
<dbReference type="EMBL" id="JAHLQI010000003">
    <property type="protein sequence ID" value="MBU5490301.1"/>
    <property type="molecule type" value="Genomic_DNA"/>
</dbReference>
<reference evidence="1 2" key="1">
    <citation type="submission" date="2021-06" db="EMBL/GenBank/DDBJ databases">
        <authorList>
            <person name="Sun Q."/>
            <person name="Li D."/>
        </authorList>
    </citation>
    <scope>NUCLEOTIDE SEQUENCE [LARGE SCALE GENOMIC DNA]</scope>
    <source>
        <strain evidence="1 2">MSJd-7</strain>
    </source>
</reference>
<evidence type="ECO:0000313" key="1">
    <source>
        <dbReference type="EMBL" id="MBU5490301.1"/>
    </source>
</evidence>
<protein>
    <submittedName>
        <fullName evidence="1">EF2563 family selenium-dependent molybdenum hydroxylase system protein</fullName>
    </submittedName>
</protein>
<gene>
    <name evidence="1" type="ORF">KQI75_06665</name>
</gene>
<name>A0ABS6ET50_9FIRM</name>